<feature type="region of interest" description="Disordered" evidence="1">
    <location>
        <begin position="16"/>
        <end position="36"/>
    </location>
</feature>
<evidence type="ECO:0000256" key="1">
    <source>
        <dbReference type="SAM" id="MobiDB-lite"/>
    </source>
</evidence>
<dbReference type="Proteomes" id="UP000807504">
    <property type="component" value="Unassembled WGS sequence"/>
</dbReference>
<reference evidence="3" key="2">
    <citation type="submission" date="2020-06" db="EMBL/GenBank/DDBJ databases">
        <authorList>
            <person name="Sheffer M."/>
        </authorList>
    </citation>
    <scope>NUCLEOTIDE SEQUENCE</scope>
</reference>
<sequence length="70" mass="7756">MLNISEACFILSEVNSDNSEDISSSQKLLGGTSKSETRNCHYHWSQPLVLLAAISFTLRLSFLLTTLPIL</sequence>
<feature type="transmembrane region" description="Helical" evidence="2">
    <location>
        <begin position="48"/>
        <end position="69"/>
    </location>
</feature>
<organism evidence="3 4">
    <name type="scientific">Argiope bruennichi</name>
    <name type="common">Wasp spider</name>
    <name type="synonym">Aranea bruennichi</name>
    <dbReference type="NCBI Taxonomy" id="94029"/>
    <lineage>
        <taxon>Eukaryota</taxon>
        <taxon>Metazoa</taxon>
        <taxon>Ecdysozoa</taxon>
        <taxon>Arthropoda</taxon>
        <taxon>Chelicerata</taxon>
        <taxon>Arachnida</taxon>
        <taxon>Araneae</taxon>
        <taxon>Araneomorphae</taxon>
        <taxon>Entelegynae</taxon>
        <taxon>Araneoidea</taxon>
        <taxon>Araneidae</taxon>
        <taxon>Argiope</taxon>
    </lineage>
</organism>
<keyword evidence="2" id="KW-0472">Membrane</keyword>
<evidence type="ECO:0000313" key="4">
    <source>
        <dbReference type="Proteomes" id="UP000807504"/>
    </source>
</evidence>
<name>A0A8T0E0Y8_ARGBR</name>
<accession>A0A8T0E0Y8</accession>
<gene>
    <name evidence="3" type="ORF">HNY73_022468</name>
</gene>
<dbReference type="AlphaFoldDB" id="A0A8T0E0Y8"/>
<feature type="compositionally biased region" description="Polar residues" evidence="1">
    <location>
        <begin position="16"/>
        <end position="27"/>
    </location>
</feature>
<reference evidence="3" key="1">
    <citation type="journal article" date="2020" name="bioRxiv">
        <title>Chromosome-level reference genome of the European wasp spider Argiope bruennichi: a resource for studies on range expansion and evolutionary adaptation.</title>
        <authorList>
            <person name="Sheffer M.M."/>
            <person name="Hoppe A."/>
            <person name="Krehenwinkel H."/>
            <person name="Uhl G."/>
            <person name="Kuss A.W."/>
            <person name="Jensen L."/>
            <person name="Jensen C."/>
            <person name="Gillespie R.G."/>
            <person name="Hoff K.J."/>
            <person name="Prost S."/>
        </authorList>
    </citation>
    <scope>NUCLEOTIDE SEQUENCE</scope>
</reference>
<proteinExistence type="predicted"/>
<evidence type="ECO:0000313" key="3">
    <source>
        <dbReference type="EMBL" id="KAF8764392.1"/>
    </source>
</evidence>
<keyword evidence="2" id="KW-1133">Transmembrane helix</keyword>
<comment type="caution">
    <text evidence="3">The sequence shown here is derived from an EMBL/GenBank/DDBJ whole genome shotgun (WGS) entry which is preliminary data.</text>
</comment>
<keyword evidence="4" id="KW-1185">Reference proteome</keyword>
<protein>
    <submittedName>
        <fullName evidence="3">Uncharacterized protein</fullName>
    </submittedName>
</protein>
<dbReference type="EMBL" id="JABXBU010002231">
    <property type="protein sequence ID" value="KAF8764392.1"/>
    <property type="molecule type" value="Genomic_DNA"/>
</dbReference>
<evidence type="ECO:0000256" key="2">
    <source>
        <dbReference type="SAM" id="Phobius"/>
    </source>
</evidence>
<keyword evidence="2" id="KW-0812">Transmembrane</keyword>